<dbReference type="AlphaFoldDB" id="A0A1H0C0Z6"/>
<dbReference type="STRING" id="459525.SAMN04488137_4735"/>
<sequence>MPGSHLNHWILKECVKLWRSCGFGRRNTGVSRQLVSKGFIIGALHNHWLFIKPTILYIHFQSVEPPLTFAKKAAEALVVLKE</sequence>
<dbReference type="Pfam" id="PF07485">
    <property type="entry name" value="DUF1529"/>
    <property type="match status" value="1"/>
</dbReference>
<dbReference type="RefSeq" id="WP_244520545.1">
    <property type="nucleotide sequence ID" value="NZ_FNHW01000006.1"/>
</dbReference>
<dbReference type="Proteomes" id="UP000199544">
    <property type="component" value="Unassembled WGS sequence"/>
</dbReference>
<organism evidence="1 2">
    <name type="scientific">Fictibacillus solisalsi</name>
    <dbReference type="NCBI Taxonomy" id="459525"/>
    <lineage>
        <taxon>Bacteria</taxon>
        <taxon>Bacillati</taxon>
        <taxon>Bacillota</taxon>
        <taxon>Bacilli</taxon>
        <taxon>Bacillales</taxon>
        <taxon>Fictibacillaceae</taxon>
        <taxon>Fictibacillus</taxon>
    </lineage>
</organism>
<evidence type="ECO:0000313" key="2">
    <source>
        <dbReference type="Proteomes" id="UP000199544"/>
    </source>
</evidence>
<accession>A0A1H0C0Z6</accession>
<dbReference type="EMBL" id="FNHW01000006">
    <property type="protein sequence ID" value="SDN51568.1"/>
    <property type="molecule type" value="Genomic_DNA"/>
</dbReference>
<reference evidence="2" key="1">
    <citation type="submission" date="2016-10" db="EMBL/GenBank/DDBJ databases">
        <authorList>
            <person name="Varghese N."/>
            <person name="Submissions S."/>
        </authorList>
    </citation>
    <scope>NUCLEOTIDE SEQUENCE [LARGE SCALE GENOMIC DNA]</scope>
    <source>
        <strain evidence="2">CGMCC 1.6854</strain>
    </source>
</reference>
<gene>
    <name evidence="1" type="ORF">SAMN04488137_4735</name>
</gene>
<protein>
    <submittedName>
        <fullName evidence="1">Uncharacterized protein</fullName>
    </submittedName>
</protein>
<dbReference type="InterPro" id="IPR011094">
    <property type="entry name" value="Uncharacterised_LppY/LpqO"/>
</dbReference>
<name>A0A1H0C0Z6_9BACL</name>
<proteinExistence type="predicted"/>
<keyword evidence="2" id="KW-1185">Reference proteome</keyword>
<evidence type="ECO:0000313" key="1">
    <source>
        <dbReference type="EMBL" id="SDN51568.1"/>
    </source>
</evidence>